<dbReference type="GO" id="GO:0080043">
    <property type="term" value="F:quercetin 3-O-glucosyltransferase activity"/>
    <property type="evidence" value="ECO:0007669"/>
    <property type="project" value="TreeGrafter"/>
</dbReference>
<dbReference type="GO" id="GO:0080044">
    <property type="term" value="F:quercetin 7-O-glucosyltransferase activity"/>
    <property type="evidence" value="ECO:0007669"/>
    <property type="project" value="TreeGrafter"/>
</dbReference>
<reference evidence="3" key="1">
    <citation type="submission" date="2022-02" db="EMBL/GenBank/DDBJ databases">
        <authorList>
            <person name="Henning P.M."/>
            <person name="McCubbin A.G."/>
            <person name="Shore J.S."/>
        </authorList>
    </citation>
    <scope>NUCLEOTIDE SEQUENCE</scope>
    <source>
        <strain evidence="3">F60SS</strain>
        <tissue evidence="3">Leaves</tissue>
    </source>
</reference>
<keyword evidence="2" id="KW-0808">Transferase</keyword>
<protein>
    <submittedName>
        <fullName evidence="3">Uncharacterized protein</fullName>
    </submittedName>
</protein>
<feature type="non-terminal residue" evidence="3">
    <location>
        <position position="301"/>
    </location>
</feature>
<comment type="similarity">
    <text evidence="1">Belongs to the UDP-glycosyltransferase family.</text>
</comment>
<dbReference type="PANTHER" id="PTHR11926">
    <property type="entry name" value="GLUCOSYL/GLUCURONOSYL TRANSFERASES"/>
    <property type="match status" value="1"/>
</dbReference>
<gene>
    <name evidence="3" type="ORF">Tsubulata_029768</name>
</gene>
<proteinExistence type="inferred from homology"/>
<organism evidence="3 4">
    <name type="scientific">Turnera subulata</name>
    <dbReference type="NCBI Taxonomy" id="218843"/>
    <lineage>
        <taxon>Eukaryota</taxon>
        <taxon>Viridiplantae</taxon>
        <taxon>Streptophyta</taxon>
        <taxon>Embryophyta</taxon>
        <taxon>Tracheophyta</taxon>
        <taxon>Spermatophyta</taxon>
        <taxon>Magnoliopsida</taxon>
        <taxon>eudicotyledons</taxon>
        <taxon>Gunneridae</taxon>
        <taxon>Pentapetalae</taxon>
        <taxon>rosids</taxon>
        <taxon>fabids</taxon>
        <taxon>Malpighiales</taxon>
        <taxon>Passifloraceae</taxon>
        <taxon>Turnera</taxon>
    </lineage>
</organism>
<sequence>MDRPITKVPGMESFLPYRDLPSFCRSSDMEDPSLQLMSKNLHHWASTPSPKHKIKHEKVTSLRRLQRRGGTCGMGATGGGLGSQSNWWFFTHSGWNSTLESIVAGVPMICWPFFADQQRNSRFVSEVWKLGLDMKDVCDRKIVEKMVNDLMVERREELFASATRFPNSNKRQMKPTQTNATIPSPPPPHVLIFPLPAQGHVNPMLKLAQLLGIVGLDISFLNSEYNHERLVRHTNIQARLAQYPGFRFRSILDGLLADHPRSGVAVKELFESLNTRVKPILKDMLDEIRPPLTCIIGDGFM</sequence>
<keyword evidence="4" id="KW-1185">Reference proteome</keyword>
<evidence type="ECO:0000313" key="3">
    <source>
        <dbReference type="EMBL" id="KAJ4822345.1"/>
    </source>
</evidence>
<dbReference type="EMBL" id="JAKUCV010007700">
    <property type="protein sequence ID" value="KAJ4822345.1"/>
    <property type="molecule type" value="Genomic_DNA"/>
</dbReference>
<dbReference type="OrthoDB" id="844209at2759"/>
<evidence type="ECO:0000256" key="2">
    <source>
        <dbReference type="ARBA" id="ARBA00022679"/>
    </source>
</evidence>
<dbReference type="PANTHER" id="PTHR11926:SF1392">
    <property type="entry name" value="GLYCOSYLTRANSFERASE"/>
    <property type="match status" value="1"/>
</dbReference>
<dbReference type="SUPFAM" id="SSF53756">
    <property type="entry name" value="UDP-Glycosyltransferase/glycogen phosphorylase"/>
    <property type="match status" value="2"/>
</dbReference>
<reference evidence="3" key="2">
    <citation type="journal article" date="2023" name="Plants (Basel)">
        <title>Annotation of the Turnera subulata (Passifloraceae) Draft Genome Reveals the S-Locus Evolved after the Divergence of Turneroideae from Passifloroideae in a Stepwise Manner.</title>
        <authorList>
            <person name="Henning P.M."/>
            <person name="Roalson E.H."/>
            <person name="Mir W."/>
            <person name="McCubbin A.G."/>
            <person name="Shore J.S."/>
        </authorList>
    </citation>
    <scope>NUCLEOTIDE SEQUENCE</scope>
    <source>
        <strain evidence="3">F60SS</strain>
    </source>
</reference>
<dbReference type="Pfam" id="PF00201">
    <property type="entry name" value="UDPGT"/>
    <property type="match status" value="1"/>
</dbReference>
<dbReference type="InterPro" id="IPR002213">
    <property type="entry name" value="UDP_glucos_trans"/>
</dbReference>
<evidence type="ECO:0000256" key="1">
    <source>
        <dbReference type="ARBA" id="ARBA00009995"/>
    </source>
</evidence>
<dbReference type="Gene3D" id="3.40.50.2000">
    <property type="entry name" value="Glycogen Phosphorylase B"/>
    <property type="match status" value="2"/>
</dbReference>
<dbReference type="Proteomes" id="UP001141552">
    <property type="component" value="Unassembled WGS sequence"/>
</dbReference>
<accession>A0A9Q0IZN1</accession>
<name>A0A9Q0IZN1_9ROSI</name>
<evidence type="ECO:0000313" key="4">
    <source>
        <dbReference type="Proteomes" id="UP001141552"/>
    </source>
</evidence>
<comment type="caution">
    <text evidence="3">The sequence shown here is derived from an EMBL/GenBank/DDBJ whole genome shotgun (WGS) entry which is preliminary data.</text>
</comment>
<dbReference type="AlphaFoldDB" id="A0A9Q0IZN1"/>